<dbReference type="EMBL" id="VSSQ01028993">
    <property type="protein sequence ID" value="MPM78921.1"/>
    <property type="molecule type" value="Genomic_DNA"/>
</dbReference>
<reference evidence="1" key="1">
    <citation type="submission" date="2019-08" db="EMBL/GenBank/DDBJ databases">
        <authorList>
            <person name="Kucharzyk K."/>
            <person name="Murdoch R.W."/>
            <person name="Higgins S."/>
            <person name="Loffler F."/>
        </authorList>
    </citation>
    <scope>NUCLEOTIDE SEQUENCE</scope>
</reference>
<gene>
    <name evidence="1" type="ORF">SDC9_125936</name>
</gene>
<sequence length="53" mass="5822">MIGDLVAIDIGHQFGLLADAQIGELAFLEVGVHPEVVQIDHRHQRRARSHALA</sequence>
<dbReference type="AlphaFoldDB" id="A0A645CPT5"/>
<accession>A0A645CPT5</accession>
<comment type="caution">
    <text evidence="1">The sequence shown here is derived from an EMBL/GenBank/DDBJ whole genome shotgun (WGS) entry which is preliminary data.</text>
</comment>
<proteinExistence type="predicted"/>
<protein>
    <submittedName>
        <fullName evidence="1">Uncharacterized protein</fullName>
    </submittedName>
</protein>
<organism evidence="1">
    <name type="scientific">bioreactor metagenome</name>
    <dbReference type="NCBI Taxonomy" id="1076179"/>
    <lineage>
        <taxon>unclassified sequences</taxon>
        <taxon>metagenomes</taxon>
        <taxon>ecological metagenomes</taxon>
    </lineage>
</organism>
<evidence type="ECO:0000313" key="1">
    <source>
        <dbReference type="EMBL" id="MPM78921.1"/>
    </source>
</evidence>
<name>A0A645CPT5_9ZZZZ</name>